<dbReference type="GO" id="GO:0006541">
    <property type="term" value="P:glutamine metabolic process"/>
    <property type="evidence" value="ECO:0007669"/>
    <property type="project" value="TreeGrafter"/>
</dbReference>
<dbReference type="GO" id="GO:0046872">
    <property type="term" value="F:metal ion binding"/>
    <property type="evidence" value="ECO:0007669"/>
    <property type="project" value="UniProtKB-KW"/>
</dbReference>
<evidence type="ECO:0000256" key="11">
    <source>
        <dbReference type="ARBA" id="ARBA00022975"/>
    </source>
</evidence>
<dbReference type="FunFam" id="3.30.470.20:FF:000026">
    <property type="entry name" value="Carbamoyl-phosphate synthase large chain"/>
    <property type="match status" value="1"/>
</dbReference>
<reference evidence="17" key="1">
    <citation type="submission" date="2019-08" db="EMBL/GenBank/DDBJ databases">
        <authorList>
            <person name="Kucharzyk K."/>
            <person name="Murdoch R.W."/>
            <person name="Higgins S."/>
            <person name="Loffler F."/>
        </authorList>
    </citation>
    <scope>NUCLEOTIDE SEQUENCE</scope>
</reference>
<dbReference type="CDD" id="cd01424">
    <property type="entry name" value="MGS_CPS_II"/>
    <property type="match status" value="1"/>
</dbReference>
<dbReference type="UniPathway" id="UPA00070">
    <property type="reaction ID" value="UER00115"/>
</dbReference>
<dbReference type="Gene3D" id="3.30.1490.20">
    <property type="entry name" value="ATP-grasp fold, A domain"/>
    <property type="match status" value="1"/>
</dbReference>
<dbReference type="Pfam" id="PF02786">
    <property type="entry name" value="CPSase_L_D2"/>
    <property type="match status" value="1"/>
</dbReference>
<comment type="pathway">
    <text evidence="1">Amino-acid biosynthesis; L-arginine biosynthesis; carbamoyl phosphate from bicarbonate: step 1/1.</text>
</comment>
<evidence type="ECO:0000256" key="13">
    <source>
        <dbReference type="ARBA" id="ARBA00047359"/>
    </source>
</evidence>
<evidence type="ECO:0000256" key="10">
    <source>
        <dbReference type="ARBA" id="ARBA00022842"/>
    </source>
</evidence>
<dbReference type="InterPro" id="IPR005479">
    <property type="entry name" value="CPAse_ATP-bd"/>
</dbReference>
<dbReference type="PANTHER" id="PTHR11405">
    <property type="entry name" value="CARBAMOYLTRANSFERASE FAMILY MEMBER"/>
    <property type="match status" value="1"/>
</dbReference>
<dbReference type="PANTHER" id="PTHR11405:SF53">
    <property type="entry name" value="CARBAMOYL-PHOSPHATE SYNTHASE [AMMONIA], MITOCHONDRIAL"/>
    <property type="match status" value="1"/>
</dbReference>
<feature type="domain" description="MGS-like" evidence="16">
    <location>
        <begin position="309"/>
        <end position="444"/>
    </location>
</feature>
<keyword evidence="9" id="KW-0067">ATP-binding</keyword>
<dbReference type="SUPFAM" id="SSF52440">
    <property type="entry name" value="PreATP-grasp domain"/>
    <property type="match status" value="1"/>
</dbReference>
<dbReference type="GO" id="GO:0004087">
    <property type="term" value="F:carbamoyl-phosphate synthase (ammonia) activity"/>
    <property type="evidence" value="ECO:0007669"/>
    <property type="project" value="UniProtKB-EC"/>
</dbReference>
<dbReference type="InterPro" id="IPR013815">
    <property type="entry name" value="ATP_grasp_subdomain_1"/>
</dbReference>
<protein>
    <submittedName>
        <fullName evidence="17">Carbamoyl-phosphate synthase large chain</fullName>
        <ecNumber evidence="17">6.3.5.5</ecNumber>
    </submittedName>
</protein>
<keyword evidence="11" id="KW-0665">Pyrimidine biosynthesis</keyword>
<dbReference type="InterPro" id="IPR005483">
    <property type="entry name" value="CPSase_dom"/>
</dbReference>
<dbReference type="AlphaFoldDB" id="A0A644XCZ7"/>
<dbReference type="PROSITE" id="PS50975">
    <property type="entry name" value="ATP_GRASP"/>
    <property type="match status" value="1"/>
</dbReference>
<organism evidence="17">
    <name type="scientific">bioreactor metagenome</name>
    <dbReference type="NCBI Taxonomy" id="1076179"/>
    <lineage>
        <taxon>unclassified sequences</taxon>
        <taxon>metagenomes</taxon>
        <taxon>ecological metagenomes</taxon>
    </lineage>
</organism>
<dbReference type="SUPFAM" id="SSF52335">
    <property type="entry name" value="Methylglyoxal synthase-like"/>
    <property type="match status" value="1"/>
</dbReference>
<keyword evidence="12" id="KW-0464">Manganese</keyword>
<evidence type="ECO:0000256" key="14">
    <source>
        <dbReference type="ARBA" id="ARBA00048816"/>
    </source>
</evidence>
<evidence type="ECO:0000256" key="4">
    <source>
        <dbReference type="ARBA" id="ARBA00022598"/>
    </source>
</evidence>
<evidence type="ECO:0000256" key="7">
    <source>
        <dbReference type="ARBA" id="ARBA00022737"/>
    </source>
</evidence>
<sequence length="444" mass="48572">MELEKPDGAVVQFGGQTAIKLAKAITEMGIPILGTSSDGVDAAEDRERFDQILNRLKIPRAAGRTVFTAQEAVAAANEVGYPVLVRPSYVLGGQGMEIAYQDRNIIEFMRIINMTVQEHPILVDKYLMGRELEVDGVYDGEDILIPGIMEHVERAGVHSGDSISVYPPIHVQEKHKQTILRYTKELAHALGVIGLINIQFILFNDEIYVIEVNPRSSRTIPYISKVTGIPLIDLATKVMLGQKLRDLSYGTGIFPEVSWFAVKIPVFSFEKLTDVDTGLGPEMKSTGEVLGVAESFPQALLKAFKAANMKVPKRGGRVIVTVKDEDKGELVGIARGFEEMGVEIFATSGTRDYLRKAGVEVMPVARVSEAHPNILDMIGSGTVDLIINTPTKGRKQDTDGFKIRRSAVEHSVGCVTAIDTARALLMVCEQGRSSALRPIDISKI</sequence>
<proteinExistence type="inferred from homology"/>
<evidence type="ECO:0000256" key="8">
    <source>
        <dbReference type="ARBA" id="ARBA00022741"/>
    </source>
</evidence>
<keyword evidence="10" id="KW-0460">Magnesium</keyword>
<dbReference type="InterPro" id="IPR011607">
    <property type="entry name" value="MGS-like_dom"/>
</dbReference>
<dbReference type="SMART" id="SM00851">
    <property type="entry name" value="MGS"/>
    <property type="match status" value="1"/>
</dbReference>
<evidence type="ECO:0000256" key="12">
    <source>
        <dbReference type="ARBA" id="ARBA00023211"/>
    </source>
</evidence>
<dbReference type="Gene3D" id="3.30.470.20">
    <property type="entry name" value="ATP-grasp fold, B domain"/>
    <property type="match status" value="1"/>
</dbReference>
<keyword evidence="8" id="KW-0547">Nucleotide-binding</keyword>
<dbReference type="PROSITE" id="PS00866">
    <property type="entry name" value="CPSASE_1"/>
    <property type="match status" value="1"/>
</dbReference>
<comment type="caution">
    <text evidence="17">The sequence shown here is derived from an EMBL/GenBank/DDBJ whole genome shotgun (WGS) entry which is preliminary data.</text>
</comment>
<evidence type="ECO:0000256" key="9">
    <source>
        <dbReference type="ARBA" id="ARBA00022840"/>
    </source>
</evidence>
<dbReference type="GO" id="GO:0006526">
    <property type="term" value="P:L-arginine biosynthetic process"/>
    <property type="evidence" value="ECO:0007669"/>
    <property type="project" value="UniProtKB-KW"/>
</dbReference>
<dbReference type="Gene3D" id="3.40.50.1380">
    <property type="entry name" value="Methylglyoxal synthase-like domain"/>
    <property type="match status" value="1"/>
</dbReference>
<evidence type="ECO:0000256" key="5">
    <source>
        <dbReference type="ARBA" id="ARBA00022605"/>
    </source>
</evidence>
<evidence type="ECO:0000259" key="16">
    <source>
        <dbReference type="PROSITE" id="PS51855"/>
    </source>
</evidence>
<dbReference type="EC" id="6.3.5.5" evidence="17"/>
<dbReference type="Gene3D" id="3.40.50.20">
    <property type="match status" value="1"/>
</dbReference>
<dbReference type="PROSITE" id="PS51855">
    <property type="entry name" value="MGS"/>
    <property type="match status" value="1"/>
</dbReference>
<comment type="catalytic activity">
    <reaction evidence="14">
        <text>hydrogencarbonate + L-glutamine + 2 ATP + H2O = carbamoyl phosphate + L-glutamate + 2 ADP + phosphate + 2 H(+)</text>
        <dbReference type="Rhea" id="RHEA:18633"/>
        <dbReference type="ChEBI" id="CHEBI:15377"/>
        <dbReference type="ChEBI" id="CHEBI:15378"/>
        <dbReference type="ChEBI" id="CHEBI:17544"/>
        <dbReference type="ChEBI" id="CHEBI:29985"/>
        <dbReference type="ChEBI" id="CHEBI:30616"/>
        <dbReference type="ChEBI" id="CHEBI:43474"/>
        <dbReference type="ChEBI" id="CHEBI:58228"/>
        <dbReference type="ChEBI" id="CHEBI:58359"/>
        <dbReference type="ChEBI" id="CHEBI:456216"/>
        <dbReference type="EC" id="6.3.5.5"/>
    </reaction>
</comment>
<evidence type="ECO:0000256" key="6">
    <source>
        <dbReference type="ARBA" id="ARBA00022723"/>
    </source>
</evidence>
<comment type="similarity">
    <text evidence="2">Belongs to the CarB family.</text>
</comment>
<evidence type="ECO:0000259" key="15">
    <source>
        <dbReference type="PROSITE" id="PS50975"/>
    </source>
</evidence>
<dbReference type="GO" id="GO:0004088">
    <property type="term" value="F:carbamoyl-phosphate synthase (glutamine-hydrolyzing) activity"/>
    <property type="evidence" value="ECO:0007669"/>
    <property type="project" value="UniProtKB-EC"/>
</dbReference>
<dbReference type="InterPro" id="IPR058047">
    <property type="entry name" value="CPSase_preATP-grasp"/>
</dbReference>
<keyword evidence="5" id="KW-0028">Amino-acid biosynthesis</keyword>
<keyword evidence="3" id="KW-0055">Arginine biosynthesis</keyword>
<evidence type="ECO:0000256" key="2">
    <source>
        <dbReference type="ARBA" id="ARBA00009799"/>
    </source>
</evidence>
<name>A0A644XCZ7_9ZZZZ</name>
<dbReference type="GO" id="GO:0044205">
    <property type="term" value="P:'de novo' UMP biosynthetic process"/>
    <property type="evidence" value="ECO:0007669"/>
    <property type="project" value="UniProtKB-UniPathway"/>
</dbReference>
<dbReference type="GO" id="GO:0005737">
    <property type="term" value="C:cytoplasm"/>
    <property type="evidence" value="ECO:0007669"/>
    <property type="project" value="TreeGrafter"/>
</dbReference>
<keyword evidence="6" id="KW-0479">Metal-binding</keyword>
<evidence type="ECO:0000313" key="17">
    <source>
        <dbReference type="EMBL" id="MPM13969.1"/>
    </source>
</evidence>
<feature type="domain" description="ATP-grasp" evidence="15">
    <location>
        <begin position="50"/>
        <end position="240"/>
    </location>
</feature>
<dbReference type="EMBL" id="VSSQ01002202">
    <property type="protein sequence ID" value="MPM13969.1"/>
    <property type="molecule type" value="Genomic_DNA"/>
</dbReference>
<dbReference type="InterPro" id="IPR036914">
    <property type="entry name" value="MGS-like_dom_sf"/>
</dbReference>
<dbReference type="SUPFAM" id="SSF56059">
    <property type="entry name" value="Glutathione synthetase ATP-binding domain-like"/>
    <property type="match status" value="1"/>
</dbReference>
<accession>A0A644XCZ7</accession>
<comment type="catalytic activity">
    <reaction evidence="13">
        <text>hydrogencarbonate + NH4(+) + 2 ATP = carbamoyl phosphate + 2 ADP + phosphate + 2 H(+)</text>
        <dbReference type="Rhea" id="RHEA:18029"/>
        <dbReference type="ChEBI" id="CHEBI:15378"/>
        <dbReference type="ChEBI" id="CHEBI:17544"/>
        <dbReference type="ChEBI" id="CHEBI:28938"/>
        <dbReference type="ChEBI" id="CHEBI:30616"/>
        <dbReference type="ChEBI" id="CHEBI:43474"/>
        <dbReference type="ChEBI" id="CHEBI:58228"/>
        <dbReference type="ChEBI" id="CHEBI:456216"/>
        <dbReference type="EC" id="6.3.4.16"/>
    </reaction>
</comment>
<keyword evidence="7" id="KW-0677">Repeat</keyword>
<keyword evidence="4 17" id="KW-0436">Ligase</keyword>
<evidence type="ECO:0000256" key="1">
    <source>
        <dbReference type="ARBA" id="ARBA00005077"/>
    </source>
</evidence>
<dbReference type="PROSITE" id="PS00867">
    <property type="entry name" value="CPSASE_2"/>
    <property type="match status" value="1"/>
</dbReference>
<dbReference type="Pfam" id="PF02142">
    <property type="entry name" value="MGS"/>
    <property type="match status" value="1"/>
</dbReference>
<dbReference type="InterPro" id="IPR033937">
    <property type="entry name" value="MGS_CPS_CarB"/>
</dbReference>
<dbReference type="PRINTS" id="PR00098">
    <property type="entry name" value="CPSASE"/>
</dbReference>
<evidence type="ECO:0000256" key="3">
    <source>
        <dbReference type="ARBA" id="ARBA00022571"/>
    </source>
</evidence>
<dbReference type="Pfam" id="PF25596">
    <property type="entry name" value="CPSase_L_D1"/>
    <property type="match status" value="1"/>
</dbReference>
<dbReference type="InterPro" id="IPR011761">
    <property type="entry name" value="ATP-grasp"/>
</dbReference>
<dbReference type="GO" id="GO:0005524">
    <property type="term" value="F:ATP binding"/>
    <property type="evidence" value="ECO:0007669"/>
    <property type="project" value="UniProtKB-KW"/>
</dbReference>
<dbReference type="InterPro" id="IPR016185">
    <property type="entry name" value="PreATP-grasp_dom_sf"/>
</dbReference>
<gene>
    <name evidence="17" type="primary">carB_22</name>
    <name evidence="17" type="ORF">SDC9_60329</name>
</gene>